<accession>A0A936NBS2</accession>
<evidence type="ECO:0000313" key="4">
    <source>
        <dbReference type="Proteomes" id="UP000727993"/>
    </source>
</evidence>
<gene>
    <name evidence="3" type="ORF">IPN02_04625</name>
</gene>
<dbReference type="GO" id="GO:0006508">
    <property type="term" value="P:proteolysis"/>
    <property type="evidence" value="ECO:0007669"/>
    <property type="project" value="InterPro"/>
</dbReference>
<dbReference type="InterPro" id="IPR001375">
    <property type="entry name" value="Peptidase_S9_cat"/>
</dbReference>
<feature type="domain" description="Peptidase S9 prolyl oligopeptidase catalytic" evidence="2">
    <location>
        <begin position="302"/>
        <end position="506"/>
    </location>
</feature>
<sequence length="508" mass="53039">MPWDATTLWAADLAITGTAMLDIAEPRVVAGGRTALEAGGAPASVSDAAWGPDGALWFASDHLNGYWNAMACPPGLPEAGSGRPVGLGRWEVAQPHWVFGRCRLAPLPGGGALSARRIDGRDVLTLLAAPPGGGQGGGVAVELPAPTLADDVTQVETFSVGSGPAGAFIVAAVVAGADSSPHVRWWHEHDLTVTAAEAAGNRPEEGAGAQRHPDGRFLSGPGTSQGLVSLAPEWVSKPQHLAFSTESATEAGAEASGIQGGAAVGHTFALYYPPRNPEVGDVSEPPPLVVRIHGGPTAAAEWRYRADVQFWTTRGFAVADVNYRGSTGYGRPYREALRGAWGVADVADCVTVAEGLAQRGLADPDRLFIRGGSAGGFTALAAVTFHDTFAAAASSYGIADLALLAAETHKFESRYLDGLVGPYPEQAQVYAARSPLFHVDTIDVPVLVLQGSDDPVVPPSQADALVDALRSRGGRVEERRYEGEAHGWRRAQTIIDALETELNFFLSI</sequence>
<dbReference type="EMBL" id="JADJZA010000001">
    <property type="protein sequence ID" value="MBK9296151.1"/>
    <property type="molecule type" value="Genomic_DNA"/>
</dbReference>
<dbReference type="PANTHER" id="PTHR43056:SF5">
    <property type="entry name" value="PEPTIDASE S9 PROLYL OLIGOPEPTIDASE CATALYTIC DOMAIN-CONTAINING PROTEIN"/>
    <property type="match status" value="1"/>
</dbReference>
<dbReference type="SUPFAM" id="SSF53474">
    <property type="entry name" value="alpha/beta-Hydrolases"/>
    <property type="match status" value="1"/>
</dbReference>
<protein>
    <submittedName>
        <fullName evidence="3">S9 family peptidase</fullName>
    </submittedName>
</protein>
<name>A0A936NBS2_9ACTN</name>
<dbReference type="AlphaFoldDB" id="A0A936NBS2"/>
<dbReference type="GO" id="GO:0008236">
    <property type="term" value="F:serine-type peptidase activity"/>
    <property type="evidence" value="ECO:0007669"/>
    <property type="project" value="InterPro"/>
</dbReference>
<dbReference type="Gene3D" id="3.40.50.1820">
    <property type="entry name" value="alpha/beta hydrolase"/>
    <property type="match status" value="1"/>
</dbReference>
<evidence type="ECO:0000313" key="3">
    <source>
        <dbReference type="EMBL" id="MBK9296151.1"/>
    </source>
</evidence>
<feature type="region of interest" description="Disordered" evidence="1">
    <location>
        <begin position="200"/>
        <end position="223"/>
    </location>
</feature>
<dbReference type="Proteomes" id="UP000727993">
    <property type="component" value="Unassembled WGS sequence"/>
</dbReference>
<evidence type="ECO:0000256" key="1">
    <source>
        <dbReference type="SAM" id="MobiDB-lite"/>
    </source>
</evidence>
<organism evidence="3 4">
    <name type="scientific">Candidatus Neomicrothrix subdominans</name>
    <dbReference type="NCBI Taxonomy" id="2954438"/>
    <lineage>
        <taxon>Bacteria</taxon>
        <taxon>Bacillati</taxon>
        <taxon>Actinomycetota</taxon>
        <taxon>Acidimicrobiia</taxon>
        <taxon>Acidimicrobiales</taxon>
        <taxon>Microthrixaceae</taxon>
        <taxon>Candidatus Neomicrothrix</taxon>
    </lineage>
</organism>
<dbReference type="Pfam" id="PF00326">
    <property type="entry name" value="Peptidase_S9"/>
    <property type="match status" value="1"/>
</dbReference>
<dbReference type="PANTHER" id="PTHR43056">
    <property type="entry name" value="PEPTIDASE S9 PROLYL OLIGOPEPTIDASE"/>
    <property type="match status" value="1"/>
</dbReference>
<reference evidence="3 4" key="1">
    <citation type="submission" date="2020-10" db="EMBL/GenBank/DDBJ databases">
        <title>Connecting structure to function with the recovery of over 1000 high-quality activated sludge metagenome-assembled genomes encoding full-length rRNA genes using long-read sequencing.</title>
        <authorList>
            <person name="Singleton C.M."/>
            <person name="Petriglieri F."/>
            <person name="Kristensen J.M."/>
            <person name="Kirkegaard R.H."/>
            <person name="Michaelsen T.Y."/>
            <person name="Andersen M.H."/>
            <person name="Karst S.M."/>
            <person name="Dueholm M.S."/>
            <person name="Nielsen P.H."/>
            <person name="Albertsen M."/>
        </authorList>
    </citation>
    <scope>NUCLEOTIDE SEQUENCE [LARGE SCALE GENOMIC DNA]</scope>
    <source>
        <strain evidence="3">Lyne_18-Q3-R50-59_MAXAC.006</strain>
    </source>
</reference>
<proteinExistence type="predicted"/>
<dbReference type="InterPro" id="IPR029058">
    <property type="entry name" value="AB_hydrolase_fold"/>
</dbReference>
<comment type="caution">
    <text evidence="3">The sequence shown here is derived from an EMBL/GenBank/DDBJ whole genome shotgun (WGS) entry which is preliminary data.</text>
</comment>
<dbReference type="InterPro" id="IPR050585">
    <property type="entry name" value="Xaa-Pro_dipeptidyl-ppase/CocE"/>
</dbReference>
<evidence type="ECO:0000259" key="2">
    <source>
        <dbReference type="Pfam" id="PF00326"/>
    </source>
</evidence>